<dbReference type="EMBL" id="ML220131">
    <property type="protein sequence ID" value="TGZ79458.1"/>
    <property type="molecule type" value="Genomic_DNA"/>
</dbReference>
<protein>
    <submittedName>
        <fullName evidence="1">Uncharacterized protein</fullName>
    </submittedName>
</protein>
<keyword evidence="2" id="KW-1185">Reference proteome</keyword>
<evidence type="ECO:0000313" key="1">
    <source>
        <dbReference type="EMBL" id="TGZ79458.1"/>
    </source>
</evidence>
<evidence type="ECO:0000313" key="2">
    <source>
        <dbReference type="Proteomes" id="UP000298138"/>
    </source>
</evidence>
<accession>A0A4S2MST8</accession>
<proteinExistence type="predicted"/>
<name>A0A4S2MST8_9PEZI</name>
<sequence>MATHILFPYPYPHPNWLMTPAARVAAPQDLTAKLIAVPPPAPQALTAKLVAVPPPVPQQPRQLEAPRVVAVPPPSPALEAGLQIVRLIGGGMLLRGPTGRFLVGGEGGEQARYIVRSGGNQGAFWSNQTMWVDG</sequence>
<dbReference type="AlphaFoldDB" id="A0A4S2MST8"/>
<dbReference type="Proteomes" id="UP000298138">
    <property type="component" value="Unassembled WGS sequence"/>
</dbReference>
<organism evidence="1 2">
    <name type="scientific">Ascodesmis nigricans</name>
    <dbReference type="NCBI Taxonomy" id="341454"/>
    <lineage>
        <taxon>Eukaryota</taxon>
        <taxon>Fungi</taxon>
        <taxon>Dikarya</taxon>
        <taxon>Ascomycota</taxon>
        <taxon>Pezizomycotina</taxon>
        <taxon>Pezizomycetes</taxon>
        <taxon>Pezizales</taxon>
        <taxon>Ascodesmidaceae</taxon>
        <taxon>Ascodesmis</taxon>
    </lineage>
</organism>
<reference evidence="1 2" key="1">
    <citation type="submission" date="2019-04" db="EMBL/GenBank/DDBJ databases">
        <title>Comparative genomics and transcriptomics to analyze fruiting body development in filamentous ascomycetes.</title>
        <authorList>
            <consortium name="DOE Joint Genome Institute"/>
            <person name="Lutkenhaus R."/>
            <person name="Traeger S."/>
            <person name="Breuer J."/>
            <person name="Kuo A."/>
            <person name="Lipzen A."/>
            <person name="Pangilinan J."/>
            <person name="Dilworth D."/>
            <person name="Sandor L."/>
            <person name="Poggeler S."/>
            <person name="Barry K."/>
            <person name="Grigoriev I.V."/>
            <person name="Nowrousian M."/>
        </authorList>
    </citation>
    <scope>NUCLEOTIDE SEQUENCE [LARGE SCALE GENOMIC DNA]</scope>
    <source>
        <strain evidence="1 2">CBS 389.68</strain>
    </source>
</reference>
<dbReference type="InParanoid" id="A0A4S2MST8"/>
<gene>
    <name evidence="1" type="ORF">EX30DRAFT_342337</name>
</gene>